<keyword evidence="1" id="KW-0472">Membrane</keyword>
<organism evidence="2 3">
    <name type="scientific">Falsarthrobacter nasiphocae</name>
    <dbReference type="NCBI Taxonomy" id="189863"/>
    <lineage>
        <taxon>Bacteria</taxon>
        <taxon>Bacillati</taxon>
        <taxon>Actinomycetota</taxon>
        <taxon>Actinomycetes</taxon>
        <taxon>Micrococcales</taxon>
        <taxon>Micrococcaceae</taxon>
        <taxon>Falsarthrobacter</taxon>
    </lineage>
</organism>
<reference evidence="2" key="1">
    <citation type="submission" date="2023-07" db="EMBL/GenBank/DDBJ databases">
        <title>Sequencing the genomes of 1000 actinobacteria strains.</title>
        <authorList>
            <person name="Klenk H.-P."/>
        </authorList>
    </citation>
    <scope>NUCLEOTIDE SEQUENCE</scope>
    <source>
        <strain evidence="2">DSM 13988</strain>
    </source>
</reference>
<evidence type="ECO:0000313" key="3">
    <source>
        <dbReference type="Proteomes" id="UP001247307"/>
    </source>
</evidence>
<proteinExistence type="predicted"/>
<feature type="transmembrane region" description="Helical" evidence="1">
    <location>
        <begin position="27"/>
        <end position="45"/>
    </location>
</feature>
<comment type="caution">
    <text evidence="2">The sequence shown here is derived from an EMBL/GenBank/DDBJ whole genome shotgun (WGS) entry which is preliminary data.</text>
</comment>
<keyword evidence="1" id="KW-0812">Transmembrane</keyword>
<sequence>MKNGIAHLVVVLIAVLAGLVVNSKIDGWFTAAGIFMVLLAAALSALREWEHLAVIPLVAAACIGLGSVLQNDSMYSIGLTVWPMAMVVHQLRVENPSAKRRRGSS</sequence>
<dbReference type="EMBL" id="JAVDUI010000001">
    <property type="protein sequence ID" value="MDR6891635.1"/>
    <property type="molecule type" value="Genomic_DNA"/>
</dbReference>
<gene>
    <name evidence="2" type="ORF">J2S35_000575</name>
</gene>
<dbReference type="Proteomes" id="UP001247307">
    <property type="component" value="Unassembled WGS sequence"/>
</dbReference>
<evidence type="ECO:0000313" key="2">
    <source>
        <dbReference type="EMBL" id="MDR6891635.1"/>
    </source>
</evidence>
<feature type="transmembrane region" description="Helical" evidence="1">
    <location>
        <begin position="52"/>
        <end position="69"/>
    </location>
</feature>
<dbReference type="RefSeq" id="WP_309849620.1">
    <property type="nucleotide sequence ID" value="NZ_BAAAIU010000045.1"/>
</dbReference>
<keyword evidence="1" id="KW-1133">Transmembrane helix</keyword>
<name>A0AAE3YGA6_9MICC</name>
<accession>A0AAE3YGA6</accession>
<dbReference type="AlphaFoldDB" id="A0AAE3YGA6"/>
<evidence type="ECO:0000256" key="1">
    <source>
        <dbReference type="SAM" id="Phobius"/>
    </source>
</evidence>
<protein>
    <submittedName>
        <fullName evidence="2">Uncharacterized protein</fullName>
    </submittedName>
</protein>
<keyword evidence="3" id="KW-1185">Reference proteome</keyword>